<keyword evidence="3" id="KW-0966">Cell projection</keyword>
<evidence type="ECO:0000256" key="1">
    <source>
        <dbReference type="ARBA" id="ARBA00022795"/>
    </source>
</evidence>
<gene>
    <name evidence="3" type="ORF">I5776_04720</name>
</gene>
<dbReference type="Gene3D" id="1.20.58.300">
    <property type="entry name" value="FlgN-like"/>
    <property type="match status" value="1"/>
</dbReference>
<dbReference type="Proteomes" id="UP000595691">
    <property type="component" value="Chromosome"/>
</dbReference>
<organism evidence="3 4">
    <name type="scientific">Heyndrickxia vini</name>
    <dbReference type="NCBI Taxonomy" id="1476025"/>
    <lineage>
        <taxon>Bacteria</taxon>
        <taxon>Bacillati</taxon>
        <taxon>Bacillota</taxon>
        <taxon>Bacilli</taxon>
        <taxon>Bacillales</taxon>
        <taxon>Bacillaceae</taxon>
        <taxon>Heyndrickxia</taxon>
    </lineage>
</organism>
<dbReference type="RefSeq" id="WP_202779212.1">
    <property type="nucleotide sequence ID" value="NZ_CP065425.1"/>
</dbReference>
<name>A0ABX7E3X1_9BACI</name>
<dbReference type="Pfam" id="PF05130">
    <property type="entry name" value="FlgN"/>
    <property type="match status" value="1"/>
</dbReference>
<protein>
    <submittedName>
        <fullName evidence="3">Flagellar protein FlgN</fullName>
    </submittedName>
</protein>
<feature type="compositionally biased region" description="Basic and acidic residues" evidence="2">
    <location>
        <begin position="135"/>
        <end position="146"/>
    </location>
</feature>
<keyword evidence="3" id="KW-0282">Flagellum</keyword>
<feature type="region of interest" description="Disordered" evidence="2">
    <location>
        <begin position="135"/>
        <end position="159"/>
    </location>
</feature>
<evidence type="ECO:0000256" key="2">
    <source>
        <dbReference type="SAM" id="MobiDB-lite"/>
    </source>
</evidence>
<proteinExistence type="predicted"/>
<dbReference type="SUPFAM" id="SSF140566">
    <property type="entry name" value="FlgN-like"/>
    <property type="match status" value="1"/>
</dbReference>
<dbReference type="EMBL" id="CP065425">
    <property type="protein sequence ID" value="QQZ10266.1"/>
    <property type="molecule type" value="Genomic_DNA"/>
</dbReference>
<sequence length="159" mass="18207">MSTETLIDSLEKLQKLHEKLYELSVTKTEVIKNNDMEGLQQLLKDEQTYVAAINTMEVKRQEAAIQLLGKETEITIADCIKAVPELEKEQLRTLQTTITSIIDKLKDQNELNQMLIHQSLQFVNMTLSMIQPKHESINYGRPDQKQTKNSGISMFNSKA</sequence>
<accession>A0ABX7E3X1</accession>
<dbReference type="InterPro" id="IPR007809">
    <property type="entry name" value="FlgN-like"/>
</dbReference>
<keyword evidence="1" id="KW-1005">Bacterial flagellum biogenesis</keyword>
<reference evidence="3 4" key="1">
    <citation type="submission" date="2020-11" db="EMBL/GenBank/DDBJ databases">
        <title>Taxonomic evaluation of the Bacillus sporothermodurans group of bacteria based on whole genome sequences.</title>
        <authorList>
            <person name="Fiedler G."/>
            <person name="Herbstmann A.-D."/>
            <person name="Doll E."/>
            <person name="Wenning M."/>
            <person name="Brinks E."/>
            <person name="Kabisch J."/>
            <person name="Breitenwieser F."/>
            <person name="Lappann M."/>
            <person name="Boehnlein C."/>
            <person name="Franz C."/>
        </authorList>
    </citation>
    <scope>NUCLEOTIDE SEQUENCE [LARGE SCALE GENOMIC DNA]</scope>
    <source>
        <strain evidence="3 4">JCM 19841</strain>
    </source>
</reference>
<evidence type="ECO:0000313" key="3">
    <source>
        <dbReference type="EMBL" id="QQZ10266.1"/>
    </source>
</evidence>
<evidence type="ECO:0000313" key="4">
    <source>
        <dbReference type="Proteomes" id="UP000595691"/>
    </source>
</evidence>
<feature type="compositionally biased region" description="Polar residues" evidence="2">
    <location>
        <begin position="147"/>
        <end position="159"/>
    </location>
</feature>
<keyword evidence="4" id="KW-1185">Reference proteome</keyword>
<dbReference type="InterPro" id="IPR036679">
    <property type="entry name" value="FlgN-like_sf"/>
</dbReference>
<keyword evidence="3" id="KW-0969">Cilium</keyword>